<dbReference type="InterPro" id="IPR002524">
    <property type="entry name" value="Cation_efflux"/>
</dbReference>
<feature type="domain" description="Cation efflux protein cytoplasmic" evidence="11">
    <location>
        <begin position="272"/>
        <end position="346"/>
    </location>
</feature>
<keyword evidence="6" id="KW-0406">Ion transport</keyword>
<feature type="domain" description="Cation efflux protein transmembrane" evidence="10">
    <location>
        <begin position="76"/>
        <end position="268"/>
    </location>
</feature>
<dbReference type="Pfam" id="PF16916">
    <property type="entry name" value="ZT_dimer"/>
    <property type="match status" value="1"/>
</dbReference>
<evidence type="ECO:0000259" key="10">
    <source>
        <dbReference type="Pfam" id="PF01545"/>
    </source>
</evidence>
<evidence type="ECO:0000256" key="3">
    <source>
        <dbReference type="ARBA" id="ARBA00022448"/>
    </source>
</evidence>
<comment type="similarity">
    <text evidence="2">Belongs to the cation diffusion facilitator (CDF) transporter (TC 2.A.4) family. SLC30A subfamily.</text>
</comment>
<proteinExistence type="inferred from homology"/>
<feature type="transmembrane region" description="Helical" evidence="9">
    <location>
        <begin position="210"/>
        <end position="233"/>
    </location>
</feature>
<feature type="transmembrane region" description="Helical" evidence="9">
    <location>
        <begin position="139"/>
        <end position="160"/>
    </location>
</feature>
<dbReference type="InterPro" id="IPR027469">
    <property type="entry name" value="Cation_efflux_TMD_sf"/>
</dbReference>
<organism evidence="12">
    <name type="scientific">freshwater metagenome</name>
    <dbReference type="NCBI Taxonomy" id="449393"/>
    <lineage>
        <taxon>unclassified sequences</taxon>
        <taxon>metagenomes</taxon>
        <taxon>ecological metagenomes</taxon>
    </lineage>
</organism>
<keyword evidence="5 9" id="KW-1133">Transmembrane helix</keyword>
<dbReference type="GO" id="GO:0005886">
    <property type="term" value="C:plasma membrane"/>
    <property type="evidence" value="ECO:0007669"/>
    <property type="project" value="TreeGrafter"/>
</dbReference>
<evidence type="ECO:0000256" key="8">
    <source>
        <dbReference type="SAM" id="MobiDB-lite"/>
    </source>
</evidence>
<dbReference type="InterPro" id="IPR027470">
    <property type="entry name" value="Cation_efflux_CTD"/>
</dbReference>
<feature type="transmembrane region" description="Helical" evidence="9">
    <location>
        <begin position="239"/>
        <end position="257"/>
    </location>
</feature>
<reference evidence="12" key="1">
    <citation type="submission" date="2020-05" db="EMBL/GenBank/DDBJ databases">
        <authorList>
            <person name="Chiriac C."/>
            <person name="Salcher M."/>
            <person name="Ghai R."/>
            <person name="Kavagutti S V."/>
        </authorList>
    </citation>
    <scope>NUCLEOTIDE SEQUENCE</scope>
</reference>
<evidence type="ECO:0000259" key="11">
    <source>
        <dbReference type="Pfam" id="PF16916"/>
    </source>
</evidence>
<evidence type="ECO:0000256" key="1">
    <source>
        <dbReference type="ARBA" id="ARBA00004141"/>
    </source>
</evidence>
<comment type="subcellular location">
    <subcellularLocation>
        <location evidence="1">Membrane</location>
        <topology evidence="1">Multi-pass membrane protein</topology>
    </subcellularLocation>
</comment>
<dbReference type="SUPFAM" id="SSF161111">
    <property type="entry name" value="Cation efflux protein transmembrane domain-like"/>
    <property type="match status" value="1"/>
</dbReference>
<dbReference type="NCBIfam" id="TIGR01297">
    <property type="entry name" value="CDF"/>
    <property type="match status" value="1"/>
</dbReference>
<name>A0A6J6F0N3_9ZZZZ</name>
<dbReference type="SUPFAM" id="SSF160240">
    <property type="entry name" value="Cation efflux protein cytoplasmic domain-like"/>
    <property type="match status" value="1"/>
</dbReference>
<dbReference type="EMBL" id="CAEZTR010000083">
    <property type="protein sequence ID" value="CAB4582500.1"/>
    <property type="molecule type" value="Genomic_DNA"/>
</dbReference>
<gene>
    <name evidence="12" type="ORF">UFOPK1711_01299</name>
</gene>
<feature type="transmembrane region" description="Helical" evidence="9">
    <location>
        <begin position="76"/>
        <end position="96"/>
    </location>
</feature>
<sequence length="357" mass="38423">MRSGQKTRTGPARARPEQYRETLSGPEMGDSGPNTWVGHGCTECEHGSMASPDDPHGHGHSHGVSVRAGARHTGRLWAVVAILAVFLAVEVVGAIVTNSLSLLSDAGHMLTDLVGIGMALAAIHVANRRVEQSHRTFGLYRLEILAALANAVLLFAVGLYVLWEAVDRLRHPESVQSGEMLVIAIVGALANVVCFLLLREGANDSLNIRGAYLEVLADLLTSVGVIIAALVIAFTSWDWVDPIIGAGIGLFIFPRTWKLGAQAIRVLVEAAPPHLDVEAVRVDLASVEGVMNVHDLHVWTLTSEMDMASAHLVVADESDFHAVLDRARELLHVKYGIEHSTLQVEPASHTGCDDVDW</sequence>
<dbReference type="Gene3D" id="1.20.1510.10">
    <property type="entry name" value="Cation efflux protein transmembrane domain"/>
    <property type="match status" value="1"/>
</dbReference>
<evidence type="ECO:0000256" key="6">
    <source>
        <dbReference type="ARBA" id="ARBA00023065"/>
    </source>
</evidence>
<keyword evidence="4 9" id="KW-0812">Transmembrane</keyword>
<protein>
    <submittedName>
        <fullName evidence="12">Unannotated protein</fullName>
    </submittedName>
</protein>
<feature type="transmembrane region" description="Helical" evidence="9">
    <location>
        <begin position="180"/>
        <end position="198"/>
    </location>
</feature>
<dbReference type="Pfam" id="PF01545">
    <property type="entry name" value="Cation_efflux"/>
    <property type="match status" value="1"/>
</dbReference>
<dbReference type="AlphaFoldDB" id="A0A6J6F0N3"/>
<keyword evidence="3" id="KW-0813">Transport</keyword>
<dbReference type="InterPro" id="IPR050681">
    <property type="entry name" value="CDF/SLC30A"/>
</dbReference>
<evidence type="ECO:0000256" key="4">
    <source>
        <dbReference type="ARBA" id="ARBA00022692"/>
    </source>
</evidence>
<evidence type="ECO:0000313" key="12">
    <source>
        <dbReference type="EMBL" id="CAB4582500.1"/>
    </source>
</evidence>
<dbReference type="PANTHER" id="PTHR11562">
    <property type="entry name" value="CATION EFFLUX PROTEIN/ ZINC TRANSPORTER"/>
    <property type="match status" value="1"/>
</dbReference>
<evidence type="ECO:0000256" key="7">
    <source>
        <dbReference type="ARBA" id="ARBA00023136"/>
    </source>
</evidence>
<evidence type="ECO:0000256" key="5">
    <source>
        <dbReference type="ARBA" id="ARBA00022989"/>
    </source>
</evidence>
<dbReference type="PANTHER" id="PTHR11562:SF17">
    <property type="entry name" value="RE54080P-RELATED"/>
    <property type="match status" value="1"/>
</dbReference>
<evidence type="ECO:0000256" key="9">
    <source>
        <dbReference type="SAM" id="Phobius"/>
    </source>
</evidence>
<evidence type="ECO:0000256" key="2">
    <source>
        <dbReference type="ARBA" id="ARBA00008873"/>
    </source>
</evidence>
<feature type="region of interest" description="Disordered" evidence="8">
    <location>
        <begin position="1"/>
        <end position="32"/>
    </location>
</feature>
<dbReference type="InterPro" id="IPR036837">
    <property type="entry name" value="Cation_efflux_CTD_sf"/>
</dbReference>
<dbReference type="InterPro" id="IPR058533">
    <property type="entry name" value="Cation_efflux_TM"/>
</dbReference>
<feature type="transmembrane region" description="Helical" evidence="9">
    <location>
        <begin position="108"/>
        <end position="127"/>
    </location>
</feature>
<dbReference type="GO" id="GO:0005385">
    <property type="term" value="F:zinc ion transmembrane transporter activity"/>
    <property type="evidence" value="ECO:0007669"/>
    <property type="project" value="TreeGrafter"/>
</dbReference>
<accession>A0A6J6F0N3</accession>
<keyword evidence="7 9" id="KW-0472">Membrane</keyword>